<name>A0A0A1U3Y8_ENTIV</name>
<proteinExistence type="predicted"/>
<evidence type="ECO:0000313" key="2">
    <source>
        <dbReference type="EMBL" id="ELP88947.1"/>
    </source>
</evidence>
<organism evidence="2 3">
    <name type="scientific">Entamoeba invadens IP1</name>
    <dbReference type="NCBI Taxonomy" id="370355"/>
    <lineage>
        <taxon>Eukaryota</taxon>
        <taxon>Amoebozoa</taxon>
        <taxon>Evosea</taxon>
        <taxon>Archamoebae</taxon>
        <taxon>Mastigamoebida</taxon>
        <taxon>Entamoebidae</taxon>
        <taxon>Entamoeba</taxon>
    </lineage>
</organism>
<keyword evidence="1" id="KW-0175">Coiled coil</keyword>
<dbReference type="VEuPathDB" id="AmoebaDB:EIN_490760"/>
<evidence type="ECO:0000313" key="3">
    <source>
        <dbReference type="Proteomes" id="UP000014680"/>
    </source>
</evidence>
<gene>
    <name evidence="2" type="ORF">EIN_490760</name>
</gene>
<reference evidence="2 3" key="1">
    <citation type="submission" date="2012-10" db="EMBL/GenBank/DDBJ databases">
        <authorList>
            <person name="Zafar N."/>
            <person name="Inman J."/>
            <person name="Hall N."/>
            <person name="Lorenzi H."/>
            <person name="Caler E."/>
        </authorList>
    </citation>
    <scope>NUCLEOTIDE SEQUENCE [LARGE SCALE GENOMIC DNA]</scope>
    <source>
        <strain evidence="2 3">IP1</strain>
    </source>
</reference>
<protein>
    <submittedName>
        <fullName evidence="2">Uncharacterized protein</fullName>
    </submittedName>
</protein>
<dbReference type="Proteomes" id="UP000014680">
    <property type="component" value="Unassembled WGS sequence"/>
</dbReference>
<dbReference type="OMA" id="SESCINF"/>
<accession>A0A0A1U3Y8</accession>
<dbReference type="AlphaFoldDB" id="A0A0A1U3Y8"/>
<evidence type="ECO:0000256" key="1">
    <source>
        <dbReference type="SAM" id="Coils"/>
    </source>
</evidence>
<dbReference type="GeneID" id="14887977"/>
<sequence>VFYVSPKTLEITRIVLDDLKSIAPEIIANFKTKSLEKIKTITEKTQTLTENVNQIIEEKKEENPGFLANVSSGIFGFFQTLLPNLEDVDQEEENIKMNQQKKSEEERAKKEKASKKEALDAEVQQTNIVLVIGDEKKKHIVMSVRFGVDSVQKIEFKILEFSILLGKDKMVEVNNTQQSQICVTTNRDGIYDIQIKGKVTVTVNTKSVDKEKDGVISIFEALGDIIKTVEDVLIATKSDTTNSKETTDETLHTGTKNTQSKTAIRAIVGFENIEVNFVGNNKSVKVILSYEEFKNTPFVQLSLNERMGVTVKCERFVIEINKNKTVLRNLEYISQGIGSPKVEGKLGRLFTKKNGIVMNNCFDEMPSVSAAFPTLKIEEIANIESVLSYAENASVGYVDSIVSEIEVEDINTMISVSSTFASVIERIIELVLPHKEHSKKKEPVDFVATEKTSQEVDEVFRCDEIDCKEFCTKLASANEKSRVTKSSLQIGVGKVDITLRMLRESLRFVLTNYSYLSASGVLGSTLSVSSHTINKVDVSVSFKQNDYDKIEYFRTNDPLVILEKMCLFDVSNKCSDEEFTNELDKDLFINFMRLLKPRNIEKSRFYHIEHVDIYLSYSLEEIDFVKKVFKAMTCTSSQQTEHFTSSESDQEQDIQSVTSVDPTRSFFMLNKLNITIQPLQHIHIPNTTDLVVQVNDLFGHMNQMLSGNEKHLLCQFRMNCSFFGLLVDTQVNVKYGKKSEMKIPLFSLFGKIPVEKVQKIITSLSTFLVLAFPYKSQDKPLPEKVEMSWKEWFGSSQVKKVRVDNTIKYDTLDAMVAANQNNLRVIDETYMLLGRSFSRGVPETQFYSTKPEDVTIIDPHDTATPFYEQREMPIPHNPSDTTFTIAVESFSMDCHVVEGEKDVVTLLLEYTPIKVVLNKGGITLDIVFGKFSFSCGNAGDTPIMAVTLTPGVTVGMKMFSPKQIKGSSGESALEIIIANKQSTFGMSLSEEVMKVETFFSTLVGNEKSETPTFIEKLTAPPTKLNLTRFVMYPMRAKFNIKIKSLEVFNNTTQFPMYTLMISSVYGDVGEIVSSVVARAKDEAFKKMTSLLLWTAKGFVSGTKSLSIHSLKNVFVSFY</sequence>
<feature type="coiled-coil region" evidence="1">
    <location>
        <begin position="88"/>
        <end position="122"/>
    </location>
</feature>
<feature type="non-terminal residue" evidence="2">
    <location>
        <position position="1"/>
    </location>
</feature>
<dbReference type="EMBL" id="KB206684">
    <property type="protein sequence ID" value="ELP88947.1"/>
    <property type="molecule type" value="Genomic_DNA"/>
</dbReference>
<dbReference type="KEGG" id="eiv:EIN_490760"/>
<dbReference type="RefSeq" id="XP_004255718.1">
    <property type="nucleotide sequence ID" value="XM_004255670.1"/>
</dbReference>
<keyword evidence="3" id="KW-1185">Reference proteome</keyword>